<feature type="signal peptide" evidence="1">
    <location>
        <begin position="1"/>
        <end position="24"/>
    </location>
</feature>
<organism evidence="2 3">
    <name type="scientific">Sphingorhabdus rigui</name>
    <dbReference type="NCBI Taxonomy" id="1282858"/>
    <lineage>
        <taxon>Bacteria</taxon>
        <taxon>Pseudomonadati</taxon>
        <taxon>Pseudomonadota</taxon>
        <taxon>Alphaproteobacteria</taxon>
        <taxon>Sphingomonadales</taxon>
        <taxon>Sphingomonadaceae</taxon>
        <taxon>Sphingorhabdus</taxon>
    </lineage>
</organism>
<proteinExistence type="predicted"/>
<dbReference type="InterPro" id="IPR029045">
    <property type="entry name" value="ClpP/crotonase-like_dom_sf"/>
</dbReference>
<accession>A0A840AZA2</accession>
<evidence type="ECO:0000313" key="2">
    <source>
        <dbReference type="EMBL" id="MBB3942327.1"/>
    </source>
</evidence>
<evidence type="ECO:0000313" key="3">
    <source>
        <dbReference type="Proteomes" id="UP000581447"/>
    </source>
</evidence>
<dbReference type="AlphaFoldDB" id="A0A840AZA2"/>
<sequence length="371" mass="40553">MRVSVVFKLASCLVALFAPSVINAAKIETKEYDGINFVIISGEISLDDDKRFNRIAAVFDDAVVLLDSNGGATISALKIGESIRLKGYSTYVSDSNTCVSACALIWLAGSPRMLDEGASVGFHATYTDTDGRKLESGYGNALVGRYLTLLNLPEKTVLFATSASPENLNSLTARNYSGLGIDVKVIKATPESDPVIESVPPPVVRTVSTPPPAKLASPQVSLWKNVGLWTIRVDHTLNEGCFALSDYGKYGFRVGFEQADTLVSYALLAGTEWKSLKENEKYQLSLTFDGETPWTGNATGIKLGNIVGLRMNISDDKFWQEFVKSQSLRVDYDGSFLVNLRIKGSKNAFDEIIKCQKSQIISRRKTDPFDK</sequence>
<feature type="chain" id="PRO_5032628341" evidence="1">
    <location>
        <begin position="25"/>
        <end position="371"/>
    </location>
</feature>
<gene>
    <name evidence="2" type="ORF">GGR91_000549</name>
</gene>
<comment type="caution">
    <text evidence="2">The sequence shown here is derived from an EMBL/GenBank/DDBJ whole genome shotgun (WGS) entry which is preliminary data.</text>
</comment>
<reference evidence="2 3" key="1">
    <citation type="submission" date="2020-08" db="EMBL/GenBank/DDBJ databases">
        <title>Genomic Encyclopedia of Type Strains, Phase IV (KMG-IV): sequencing the most valuable type-strain genomes for metagenomic binning, comparative biology and taxonomic classification.</title>
        <authorList>
            <person name="Goeker M."/>
        </authorList>
    </citation>
    <scope>NUCLEOTIDE SEQUENCE [LARGE SCALE GENOMIC DNA]</scope>
    <source>
        <strain evidence="2 3">DSM 29050</strain>
    </source>
</reference>
<evidence type="ECO:0000256" key="1">
    <source>
        <dbReference type="SAM" id="SignalP"/>
    </source>
</evidence>
<keyword evidence="3" id="KW-1185">Reference proteome</keyword>
<dbReference type="RefSeq" id="WP_183939839.1">
    <property type="nucleotide sequence ID" value="NZ_BAABBG010000001.1"/>
</dbReference>
<protein>
    <submittedName>
        <fullName evidence="2">Uncharacterized protein</fullName>
    </submittedName>
</protein>
<dbReference type="SUPFAM" id="SSF52096">
    <property type="entry name" value="ClpP/crotonase"/>
    <property type="match status" value="1"/>
</dbReference>
<dbReference type="Proteomes" id="UP000581447">
    <property type="component" value="Unassembled WGS sequence"/>
</dbReference>
<dbReference type="EMBL" id="JACIEA010000001">
    <property type="protein sequence ID" value="MBB3942327.1"/>
    <property type="molecule type" value="Genomic_DNA"/>
</dbReference>
<keyword evidence="1" id="KW-0732">Signal</keyword>
<dbReference type="Gene3D" id="3.90.226.10">
    <property type="entry name" value="2-enoyl-CoA Hydratase, Chain A, domain 1"/>
    <property type="match status" value="1"/>
</dbReference>
<name>A0A840AZA2_9SPHN</name>